<organism evidence="2 3">
    <name type="scientific">Paraflavitalea soli</name>
    <dbReference type="NCBI Taxonomy" id="2315862"/>
    <lineage>
        <taxon>Bacteria</taxon>
        <taxon>Pseudomonadati</taxon>
        <taxon>Bacteroidota</taxon>
        <taxon>Chitinophagia</taxon>
        <taxon>Chitinophagales</taxon>
        <taxon>Chitinophagaceae</taxon>
        <taxon>Paraflavitalea</taxon>
    </lineage>
</organism>
<keyword evidence="3" id="KW-1185">Reference proteome</keyword>
<evidence type="ECO:0000313" key="3">
    <source>
        <dbReference type="Proteomes" id="UP000263900"/>
    </source>
</evidence>
<sequence length="60" mass="6811">MTTYNDLLLIVFILITVPCFTYWMGYRSGEKSGELRVYKDIHDKSHADLEATPSLSDSPA</sequence>
<evidence type="ECO:0000256" key="1">
    <source>
        <dbReference type="SAM" id="Phobius"/>
    </source>
</evidence>
<evidence type="ECO:0000313" key="2">
    <source>
        <dbReference type="EMBL" id="AXY73817.1"/>
    </source>
</evidence>
<proteinExistence type="predicted"/>
<keyword evidence="1" id="KW-0472">Membrane</keyword>
<dbReference type="Proteomes" id="UP000263900">
    <property type="component" value="Chromosome"/>
</dbReference>
<dbReference type="EMBL" id="CP032157">
    <property type="protein sequence ID" value="AXY73817.1"/>
    <property type="molecule type" value="Genomic_DNA"/>
</dbReference>
<dbReference type="AlphaFoldDB" id="A0A3B7MJL4"/>
<keyword evidence="1" id="KW-1133">Transmembrane helix</keyword>
<keyword evidence="1" id="KW-0812">Transmembrane</keyword>
<accession>A0A3B7MJL4</accession>
<feature type="transmembrane region" description="Helical" evidence="1">
    <location>
        <begin position="6"/>
        <end position="26"/>
    </location>
</feature>
<name>A0A3B7MJL4_9BACT</name>
<reference evidence="2 3" key="1">
    <citation type="submission" date="2018-09" db="EMBL/GenBank/DDBJ databases">
        <title>Genome sequencing of strain 6GH32-13.</title>
        <authorList>
            <person name="Weon H.-Y."/>
            <person name="Heo J."/>
            <person name="Kwon S.-W."/>
        </authorList>
    </citation>
    <scope>NUCLEOTIDE SEQUENCE [LARGE SCALE GENOMIC DNA]</scope>
    <source>
        <strain evidence="2 3">5GH32-13</strain>
    </source>
</reference>
<gene>
    <name evidence="2" type="ORF">D3H65_07420</name>
</gene>
<protein>
    <submittedName>
        <fullName evidence="2">Uncharacterized protein</fullName>
    </submittedName>
</protein>
<dbReference type="KEGG" id="pseg:D3H65_07420"/>